<keyword evidence="3" id="KW-1185">Reference proteome</keyword>
<organism evidence="2 3">
    <name type="scientific">Sesamum alatum</name>
    <dbReference type="NCBI Taxonomy" id="300844"/>
    <lineage>
        <taxon>Eukaryota</taxon>
        <taxon>Viridiplantae</taxon>
        <taxon>Streptophyta</taxon>
        <taxon>Embryophyta</taxon>
        <taxon>Tracheophyta</taxon>
        <taxon>Spermatophyta</taxon>
        <taxon>Magnoliopsida</taxon>
        <taxon>eudicotyledons</taxon>
        <taxon>Gunneridae</taxon>
        <taxon>Pentapetalae</taxon>
        <taxon>asterids</taxon>
        <taxon>lamiids</taxon>
        <taxon>Lamiales</taxon>
        <taxon>Pedaliaceae</taxon>
        <taxon>Sesamum</taxon>
    </lineage>
</organism>
<gene>
    <name evidence="2" type="ORF">Salat_1593700</name>
</gene>
<dbReference type="EMBL" id="JACGWO010000006">
    <property type="protein sequence ID" value="KAK4424003.1"/>
    <property type="molecule type" value="Genomic_DNA"/>
</dbReference>
<evidence type="ECO:0000313" key="2">
    <source>
        <dbReference type="EMBL" id="KAK4424003.1"/>
    </source>
</evidence>
<dbReference type="AlphaFoldDB" id="A0AAE1Y6I0"/>
<accession>A0AAE1Y6I0</accession>
<proteinExistence type="predicted"/>
<reference evidence="2" key="1">
    <citation type="submission" date="2020-06" db="EMBL/GenBank/DDBJ databases">
        <authorList>
            <person name="Li T."/>
            <person name="Hu X."/>
            <person name="Zhang T."/>
            <person name="Song X."/>
            <person name="Zhang H."/>
            <person name="Dai N."/>
            <person name="Sheng W."/>
            <person name="Hou X."/>
            <person name="Wei L."/>
        </authorList>
    </citation>
    <scope>NUCLEOTIDE SEQUENCE</scope>
    <source>
        <strain evidence="2">3651</strain>
        <tissue evidence="2">Leaf</tissue>
    </source>
</reference>
<protein>
    <submittedName>
        <fullName evidence="2">Uncharacterized protein</fullName>
    </submittedName>
</protein>
<feature type="region of interest" description="Disordered" evidence="1">
    <location>
        <begin position="67"/>
        <end position="91"/>
    </location>
</feature>
<evidence type="ECO:0000256" key="1">
    <source>
        <dbReference type="SAM" id="MobiDB-lite"/>
    </source>
</evidence>
<comment type="caution">
    <text evidence="2">The sequence shown here is derived from an EMBL/GenBank/DDBJ whole genome shotgun (WGS) entry which is preliminary data.</text>
</comment>
<sequence>MLELKTTQGGSDWFEEAASGRVWVAIRYARGSAKVLFGTLVWVLMETEIKHLGRALQLTEDEGVRMEAGVGSESSATGVERQRDRGGGNGKWCVQLTRGSSDDNIDSVISRDRPRGDFAWCGRWGFGRDSPGWRQAGCGFVRASPYGWGGWASGRGGSNCGHRVPSSSLGLFVGYYPAPITTRQAGAFRREGPGGIGGQAGSWYDAYRGCGGCVPFGQTLTARGRQ</sequence>
<name>A0AAE1Y6I0_9LAMI</name>
<evidence type="ECO:0000313" key="3">
    <source>
        <dbReference type="Proteomes" id="UP001293254"/>
    </source>
</evidence>
<dbReference type="Proteomes" id="UP001293254">
    <property type="component" value="Unassembled WGS sequence"/>
</dbReference>
<reference evidence="2" key="2">
    <citation type="journal article" date="2024" name="Plant">
        <title>Genomic evolution and insights into agronomic trait innovations of Sesamum species.</title>
        <authorList>
            <person name="Miao H."/>
            <person name="Wang L."/>
            <person name="Qu L."/>
            <person name="Liu H."/>
            <person name="Sun Y."/>
            <person name="Le M."/>
            <person name="Wang Q."/>
            <person name="Wei S."/>
            <person name="Zheng Y."/>
            <person name="Lin W."/>
            <person name="Duan Y."/>
            <person name="Cao H."/>
            <person name="Xiong S."/>
            <person name="Wang X."/>
            <person name="Wei L."/>
            <person name="Li C."/>
            <person name="Ma Q."/>
            <person name="Ju M."/>
            <person name="Zhao R."/>
            <person name="Li G."/>
            <person name="Mu C."/>
            <person name="Tian Q."/>
            <person name="Mei H."/>
            <person name="Zhang T."/>
            <person name="Gao T."/>
            <person name="Zhang H."/>
        </authorList>
    </citation>
    <scope>NUCLEOTIDE SEQUENCE</scope>
    <source>
        <strain evidence="2">3651</strain>
    </source>
</reference>